<comment type="caution">
    <text evidence="1">The sequence shown here is derived from an EMBL/GenBank/DDBJ whole genome shotgun (WGS) entry which is preliminary data.</text>
</comment>
<accession>A0ABD1YJ63</accession>
<protein>
    <submittedName>
        <fullName evidence="1">Uncharacterized protein</fullName>
    </submittedName>
</protein>
<dbReference type="Proteomes" id="UP001605036">
    <property type="component" value="Unassembled WGS sequence"/>
</dbReference>
<evidence type="ECO:0000313" key="1">
    <source>
        <dbReference type="EMBL" id="KAL2629727.1"/>
    </source>
</evidence>
<dbReference type="EMBL" id="JBHFFA010000004">
    <property type="protein sequence ID" value="KAL2629727.1"/>
    <property type="molecule type" value="Genomic_DNA"/>
</dbReference>
<reference evidence="1 2" key="1">
    <citation type="submission" date="2024-09" db="EMBL/GenBank/DDBJ databases">
        <title>Chromosome-scale assembly of Riccia fluitans.</title>
        <authorList>
            <person name="Paukszto L."/>
            <person name="Sawicki J."/>
            <person name="Karawczyk K."/>
            <person name="Piernik-Szablinska J."/>
            <person name="Szczecinska M."/>
            <person name="Mazdziarz M."/>
        </authorList>
    </citation>
    <scope>NUCLEOTIDE SEQUENCE [LARGE SCALE GENOMIC DNA]</scope>
    <source>
        <strain evidence="1">Rf_01</strain>
        <tissue evidence="1">Aerial parts of the thallus</tissue>
    </source>
</reference>
<sequence>MLRQKRNQGGYGEEFKFVFLETGWKIEDVKKKSSCVPAACTPAPHLSQTPAGHTARLDPKSCVLQGRLGWGTTEKCFKGSSAGETKDT</sequence>
<evidence type="ECO:0000313" key="2">
    <source>
        <dbReference type="Proteomes" id="UP001605036"/>
    </source>
</evidence>
<organism evidence="1 2">
    <name type="scientific">Riccia fluitans</name>
    <dbReference type="NCBI Taxonomy" id="41844"/>
    <lineage>
        <taxon>Eukaryota</taxon>
        <taxon>Viridiplantae</taxon>
        <taxon>Streptophyta</taxon>
        <taxon>Embryophyta</taxon>
        <taxon>Marchantiophyta</taxon>
        <taxon>Marchantiopsida</taxon>
        <taxon>Marchantiidae</taxon>
        <taxon>Marchantiales</taxon>
        <taxon>Ricciaceae</taxon>
        <taxon>Riccia</taxon>
    </lineage>
</organism>
<dbReference type="AlphaFoldDB" id="A0ABD1YJ63"/>
<proteinExistence type="predicted"/>
<keyword evidence="2" id="KW-1185">Reference proteome</keyword>
<name>A0ABD1YJ63_9MARC</name>
<gene>
    <name evidence="1" type="ORF">R1flu_014413</name>
</gene>